<keyword evidence="2" id="KW-0336">GPI-anchor</keyword>
<evidence type="ECO:0000259" key="11">
    <source>
        <dbReference type="PROSITE" id="PS51485"/>
    </source>
</evidence>
<dbReference type="Proteomes" id="UP000596660">
    <property type="component" value="Unplaced"/>
</dbReference>
<organism evidence="12 13">
    <name type="scientific">Chenopodium quinoa</name>
    <name type="common">Quinoa</name>
    <dbReference type="NCBI Taxonomy" id="63459"/>
    <lineage>
        <taxon>Eukaryota</taxon>
        <taxon>Viridiplantae</taxon>
        <taxon>Streptophyta</taxon>
        <taxon>Embryophyta</taxon>
        <taxon>Tracheophyta</taxon>
        <taxon>Spermatophyta</taxon>
        <taxon>Magnoliopsida</taxon>
        <taxon>eudicotyledons</taxon>
        <taxon>Gunneridae</taxon>
        <taxon>Pentapetalae</taxon>
        <taxon>Caryophyllales</taxon>
        <taxon>Chenopodiaceae</taxon>
        <taxon>Chenopodioideae</taxon>
        <taxon>Atripliceae</taxon>
        <taxon>Chenopodium</taxon>
    </lineage>
</organism>
<name>A0A803MXK2_CHEQI</name>
<dbReference type="EnsemblPlants" id="AUR62036932-RA">
    <property type="protein sequence ID" value="AUR62036932-RA:cds"/>
    <property type="gene ID" value="AUR62036932"/>
</dbReference>
<gene>
    <name evidence="12" type="primary">LOC110726059</name>
</gene>
<dbReference type="GO" id="GO:0005886">
    <property type="term" value="C:plasma membrane"/>
    <property type="evidence" value="ECO:0007669"/>
    <property type="project" value="UniProtKB-SubCell"/>
</dbReference>
<evidence type="ECO:0000256" key="8">
    <source>
        <dbReference type="ARBA" id="ARBA00035011"/>
    </source>
</evidence>
<keyword evidence="13" id="KW-1185">Reference proteome</keyword>
<feature type="region of interest" description="Disordered" evidence="9">
    <location>
        <begin position="131"/>
        <end position="158"/>
    </location>
</feature>
<keyword evidence="4" id="KW-0472">Membrane</keyword>
<dbReference type="FunFam" id="2.60.40.420:FF:000010">
    <property type="entry name" value="Early nodulin-like protein 1"/>
    <property type="match status" value="1"/>
</dbReference>
<feature type="chain" id="PRO_5030514984" description="Phytocyanin domain-containing protein" evidence="10">
    <location>
        <begin position="26"/>
        <end position="181"/>
    </location>
</feature>
<evidence type="ECO:0000256" key="6">
    <source>
        <dbReference type="ARBA" id="ARBA00023180"/>
    </source>
</evidence>
<dbReference type="InterPro" id="IPR039391">
    <property type="entry name" value="Phytocyanin-like"/>
</dbReference>
<evidence type="ECO:0000313" key="13">
    <source>
        <dbReference type="Proteomes" id="UP000596660"/>
    </source>
</evidence>
<dbReference type="Gramene" id="AUR62036932-RA">
    <property type="protein sequence ID" value="AUR62036932-RA:cds"/>
    <property type="gene ID" value="AUR62036932"/>
</dbReference>
<dbReference type="InterPro" id="IPR008972">
    <property type="entry name" value="Cupredoxin"/>
</dbReference>
<dbReference type="SMR" id="A0A803MXK2"/>
<keyword evidence="3 10" id="KW-0732">Signal</keyword>
<dbReference type="PANTHER" id="PTHR33021">
    <property type="entry name" value="BLUE COPPER PROTEIN"/>
    <property type="match status" value="1"/>
</dbReference>
<evidence type="ECO:0000256" key="9">
    <source>
        <dbReference type="SAM" id="MobiDB-lite"/>
    </source>
</evidence>
<dbReference type="PROSITE" id="PS51485">
    <property type="entry name" value="PHYTOCYANIN"/>
    <property type="match status" value="1"/>
</dbReference>
<dbReference type="AlphaFoldDB" id="A0A803MXK2"/>
<feature type="signal peptide" evidence="10">
    <location>
        <begin position="1"/>
        <end position="25"/>
    </location>
</feature>
<protein>
    <recommendedName>
        <fullName evidence="11">Phytocyanin domain-containing protein</fullName>
    </recommendedName>
</protein>
<reference evidence="12" key="2">
    <citation type="submission" date="2021-03" db="UniProtKB">
        <authorList>
            <consortium name="EnsemblPlants"/>
        </authorList>
    </citation>
    <scope>IDENTIFICATION</scope>
</reference>
<dbReference type="OrthoDB" id="959565at2759"/>
<sequence length="181" mass="20087">MGNSSKLSLIFLCIFSLLIFHGVCTEFEVGESLTKGWEVPPLKRPQVYNDWAQKNRFKVNDTLHFKYKKDSVMVVSDAEYSKCGSSQPLFFANTGDTTFVLDRPGLFYFLSGVAGHCQRGQKMIIKVLDVESPPAPGDDQQSGDDTAAPDTDKKSGATHNNNNKIGFVGFIFMLIVGFNFI</sequence>
<feature type="domain" description="Phytocyanin" evidence="11">
    <location>
        <begin position="25"/>
        <end position="129"/>
    </location>
</feature>
<dbReference type="OMA" id="MIVKVME"/>
<dbReference type="SUPFAM" id="SSF49503">
    <property type="entry name" value="Cupredoxins"/>
    <property type="match status" value="1"/>
</dbReference>
<evidence type="ECO:0000256" key="3">
    <source>
        <dbReference type="ARBA" id="ARBA00022729"/>
    </source>
</evidence>
<comment type="similarity">
    <text evidence="8">Belongs to the early nodulin-like (ENODL) family.</text>
</comment>
<comment type="subcellular location">
    <subcellularLocation>
        <location evidence="1">Cell membrane</location>
        <topology evidence="1">Lipid-anchor</topology>
        <topology evidence="1">GPI-anchor</topology>
    </subcellularLocation>
</comment>
<evidence type="ECO:0000256" key="5">
    <source>
        <dbReference type="ARBA" id="ARBA00023157"/>
    </source>
</evidence>
<reference evidence="12" key="1">
    <citation type="journal article" date="2017" name="Nature">
        <title>The genome of Chenopodium quinoa.</title>
        <authorList>
            <person name="Jarvis D.E."/>
            <person name="Ho Y.S."/>
            <person name="Lightfoot D.J."/>
            <person name="Schmoeckel S.M."/>
            <person name="Li B."/>
            <person name="Borm T.J.A."/>
            <person name="Ohyanagi H."/>
            <person name="Mineta K."/>
            <person name="Michell C.T."/>
            <person name="Saber N."/>
            <person name="Kharbatia N.M."/>
            <person name="Rupper R.R."/>
            <person name="Sharp A.R."/>
            <person name="Dally N."/>
            <person name="Boughton B.A."/>
            <person name="Woo Y.H."/>
            <person name="Gao G."/>
            <person name="Schijlen E.G.W.M."/>
            <person name="Guo X."/>
            <person name="Momin A.A."/>
            <person name="Negrao S."/>
            <person name="Al-Babili S."/>
            <person name="Gehring C."/>
            <person name="Roessner U."/>
            <person name="Jung C."/>
            <person name="Murphy K."/>
            <person name="Arold S.T."/>
            <person name="Gojobori T."/>
            <person name="van der Linden C.G."/>
            <person name="van Loo E.N."/>
            <person name="Jellen E.N."/>
            <person name="Maughan P.J."/>
            <person name="Tester M."/>
        </authorList>
    </citation>
    <scope>NUCLEOTIDE SEQUENCE [LARGE SCALE GENOMIC DNA]</scope>
    <source>
        <strain evidence="12">cv. PI 614886</strain>
    </source>
</reference>
<keyword evidence="7" id="KW-0449">Lipoprotein</keyword>
<keyword evidence="5" id="KW-1015">Disulfide bond</keyword>
<dbReference type="GO" id="GO:0009055">
    <property type="term" value="F:electron transfer activity"/>
    <property type="evidence" value="ECO:0007669"/>
    <property type="project" value="InterPro"/>
</dbReference>
<evidence type="ECO:0000256" key="2">
    <source>
        <dbReference type="ARBA" id="ARBA00022622"/>
    </source>
</evidence>
<dbReference type="GeneID" id="110726059"/>
<dbReference type="KEGG" id="cqi:110726059"/>
<dbReference type="PANTHER" id="PTHR33021:SF289">
    <property type="entry name" value="EARLY NODULIN-LIKE PROTEIN 5-RELATED"/>
    <property type="match status" value="1"/>
</dbReference>
<accession>A0A803MXK2</accession>
<evidence type="ECO:0000256" key="10">
    <source>
        <dbReference type="SAM" id="SignalP"/>
    </source>
</evidence>
<dbReference type="RefSeq" id="XP_021761216.1">
    <property type="nucleotide sequence ID" value="XM_021905524.1"/>
</dbReference>
<dbReference type="Pfam" id="PF02298">
    <property type="entry name" value="Cu_bind_like"/>
    <property type="match status" value="1"/>
</dbReference>
<evidence type="ECO:0000256" key="1">
    <source>
        <dbReference type="ARBA" id="ARBA00004609"/>
    </source>
</evidence>
<keyword evidence="6" id="KW-0325">Glycoprotein</keyword>
<evidence type="ECO:0000256" key="7">
    <source>
        <dbReference type="ARBA" id="ARBA00023288"/>
    </source>
</evidence>
<dbReference type="GO" id="GO:0098552">
    <property type="term" value="C:side of membrane"/>
    <property type="evidence" value="ECO:0007669"/>
    <property type="project" value="UniProtKB-KW"/>
</dbReference>
<dbReference type="Gene3D" id="2.60.40.420">
    <property type="entry name" value="Cupredoxins - blue copper proteins"/>
    <property type="match status" value="1"/>
</dbReference>
<evidence type="ECO:0000313" key="12">
    <source>
        <dbReference type="EnsemblPlants" id="AUR62036932-RA:cds"/>
    </source>
</evidence>
<proteinExistence type="inferred from homology"/>
<dbReference type="InterPro" id="IPR003245">
    <property type="entry name" value="Phytocyanin_dom"/>
</dbReference>
<evidence type="ECO:0000256" key="4">
    <source>
        <dbReference type="ARBA" id="ARBA00023136"/>
    </source>
</evidence>